<sequence length="42" mass="4597">MSITPSPSESVAKAENERQEQVMAVANELSRNTLLICHSLIV</sequence>
<evidence type="ECO:0000313" key="2">
    <source>
        <dbReference type="Proteomes" id="UP000029228"/>
    </source>
</evidence>
<proteinExistence type="predicted"/>
<keyword evidence="2" id="KW-1185">Reference proteome</keyword>
<comment type="caution">
    <text evidence="1">The sequence shown here is derived from an EMBL/GenBank/DDBJ whole genome shotgun (WGS) entry which is preliminary data.</text>
</comment>
<dbReference type="AlphaFoldDB" id="A0A090S0T0"/>
<evidence type="ECO:0000313" key="1">
    <source>
        <dbReference type="EMBL" id="GAL20393.1"/>
    </source>
</evidence>
<gene>
    <name evidence="1" type="ORF">JCM19235_3395</name>
</gene>
<reference evidence="1 2" key="1">
    <citation type="submission" date="2014-09" db="EMBL/GenBank/DDBJ databases">
        <title>Vibrio maritimus JCM 19235. (C45) whole genome shotgun sequence.</title>
        <authorList>
            <person name="Sawabe T."/>
            <person name="Meirelles P."/>
            <person name="Nakanishi M."/>
            <person name="Sayaka M."/>
            <person name="Hattori M."/>
            <person name="Ohkuma M."/>
        </authorList>
    </citation>
    <scope>NUCLEOTIDE SEQUENCE [LARGE SCALE GENOMIC DNA]</scope>
    <source>
        <strain evidence="2">JCM19235</strain>
    </source>
</reference>
<dbReference type="Proteomes" id="UP000029228">
    <property type="component" value="Unassembled WGS sequence"/>
</dbReference>
<dbReference type="EMBL" id="BBMR01000006">
    <property type="protein sequence ID" value="GAL20393.1"/>
    <property type="molecule type" value="Genomic_DNA"/>
</dbReference>
<accession>A0A090S0T0</accession>
<protein>
    <submittedName>
        <fullName evidence="1">Uncharacterized protein</fullName>
    </submittedName>
</protein>
<organism evidence="1 2">
    <name type="scientific">Vibrio maritimus</name>
    <dbReference type="NCBI Taxonomy" id="990268"/>
    <lineage>
        <taxon>Bacteria</taxon>
        <taxon>Pseudomonadati</taxon>
        <taxon>Pseudomonadota</taxon>
        <taxon>Gammaproteobacteria</taxon>
        <taxon>Vibrionales</taxon>
        <taxon>Vibrionaceae</taxon>
        <taxon>Vibrio</taxon>
    </lineage>
</organism>
<name>A0A090S0T0_9VIBR</name>